<feature type="transmembrane region" description="Helical" evidence="7">
    <location>
        <begin position="95"/>
        <end position="114"/>
    </location>
</feature>
<feature type="transmembrane region" description="Helical" evidence="7">
    <location>
        <begin position="288"/>
        <end position="309"/>
    </location>
</feature>
<dbReference type="Gene3D" id="1.20.1250.20">
    <property type="entry name" value="MFS general substrate transporter like domains"/>
    <property type="match status" value="1"/>
</dbReference>
<feature type="transmembrane region" description="Helical" evidence="7">
    <location>
        <begin position="29"/>
        <end position="51"/>
    </location>
</feature>
<dbReference type="InterPro" id="IPR011701">
    <property type="entry name" value="MFS"/>
</dbReference>
<evidence type="ECO:0000256" key="4">
    <source>
        <dbReference type="ARBA" id="ARBA00022692"/>
    </source>
</evidence>
<feature type="transmembrane region" description="Helical" evidence="7">
    <location>
        <begin position="63"/>
        <end position="83"/>
    </location>
</feature>
<comment type="caution">
    <text evidence="9">The sequence shown here is derived from an EMBL/GenBank/DDBJ whole genome shotgun (WGS) entry which is preliminary data.</text>
</comment>
<dbReference type="InterPro" id="IPR020846">
    <property type="entry name" value="MFS_dom"/>
</dbReference>
<feature type="transmembrane region" description="Helical" evidence="7">
    <location>
        <begin position="383"/>
        <end position="401"/>
    </location>
</feature>
<dbReference type="GO" id="GO:0005886">
    <property type="term" value="C:plasma membrane"/>
    <property type="evidence" value="ECO:0007669"/>
    <property type="project" value="UniProtKB-SubCell"/>
</dbReference>
<proteinExistence type="predicted"/>
<sequence>MTAGATAPVTDETAAASHRMLPAERRASVALAGVFALRMLGLFLVLPVFALEAARLPGGDDPARVGLAMGIYGLVQAVLQIPLGWASDRYGRKPVILLGLALFAAGSLLAAWAPTLAWLTLARAVQGAGAISAAVTALLADLTRDAVRTKAMALVGASIGLSFALSLVVAPPLAAGIGLDGLFVLTALLTLAGMAAVAWVVPPEPARPAATRGTGGWRTVLTHPALLRLDGGVLALHTLQMAMWVTVPGLLVQAGLPQGQHWQVYLAALAVSLAIMGGLLFRLERRGHLGAVLRTAIGLLLAAQLGLAWSHMHGATLAALTGWLMVFFVGFNTLEASQPSLVSRLAPAEARGAALGVYNTLQSLGLFAGGALGGWLARHGGPGAVLASGAALATLWLALAWRQPLPATRPTR</sequence>
<feature type="transmembrane region" description="Helical" evidence="7">
    <location>
        <begin position="182"/>
        <end position="202"/>
    </location>
</feature>
<evidence type="ECO:0000256" key="1">
    <source>
        <dbReference type="ARBA" id="ARBA00004651"/>
    </source>
</evidence>
<dbReference type="AlphaFoldDB" id="A0A4R3LIP8"/>
<dbReference type="PROSITE" id="PS50850">
    <property type="entry name" value="MFS"/>
    <property type="match status" value="1"/>
</dbReference>
<keyword evidence="5 7" id="KW-1133">Transmembrane helix</keyword>
<dbReference type="EMBL" id="VJNC01000016">
    <property type="protein sequence ID" value="TSE19526.1"/>
    <property type="molecule type" value="Genomic_DNA"/>
</dbReference>
<feature type="transmembrane region" description="Helical" evidence="7">
    <location>
        <begin position="355"/>
        <end position="377"/>
    </location>
</feature>
<keyword evidence="6 7" id="KW-0472">Membrane</keyword>
<keyword evidence="4 7" id="KW-0812">Transmembrane</keyword>
<keyword evidence="12" id="KW-1185">Reference proteome</keyword>
<accession>A0A4R3LIP8</accession>
<feature type="transmembrane region" description="Helical" evidence="7">
    <location>
        <begin position="120"/>
        <end position="139"/>
    </location>
</feature>
<protein>
    <submittedName>
        <fullName evidence="10">Inner membrane transport protein YajR</fullName>
    </submittedName>
    <submittedName>
        <fullName evidence="9">Putative MFS family arabinose efflux permease</fullName>
    </submittedName>
</protein>
<dbReference type="PANTHER" id="PTHR23517:SF2">
    <property type="entry name" value="MULTIDRUG RESISTANCE PROTEIN MDTH"/>
    <property type="match status" value="1"/>
</dbReference>
<dbReference type="CDD" id="cd17472">
    <property type="entry name" value="MFS_YajR_like"/>
    <property type="match status" value="1"/>
</dbReference>
<feature type="transmembrane region" description="Helical" evidence="7">
    <location>
        <begin position="315"/>
        <end position="334"/>
    </location>
</feature>
<organism evidence="9 11">
    <name type="scientific">Tepidimonas ignava</name>
    <dbReference type="NCBI Taxonomy" id="114249"/>
    <lineage>
        <taxon>Bacteria</taxon>
        <taxon>Pseudomonadati</taxon>
        <taxon>Pseudomonadota</taxon>
        <taxon>Betaproteobacteria</taxon>
        <taxon>Burkholderiales</taxon>
        <taxon>Tepidimonas</taxon>
    </lineage>
</organism>
<evidence type="ECO:0000256" key="6">
    <source>
        <dbReference type="ARBA" id="ARBA00023136"/>
    </source>
</evidence>
<dbReference type="PANTHER" id="PTHR23517">
    <property type="entry name" value="RESISTANCE PROTEIN MDTM, PUTATIVE-RELATED-RELATED"/>
    <property type="match status" value="1"/>
</dbReference>
<dbReference type="InterPro" id="IPR050171">
    <property type="entry name" value="MFS_Transporters"/>
</dbReference>
<evidence type="ECO:0000313" key="10">
    <source>
        <dbReference type="EMBL" id="TSE19526.1"/>
    </source>
</evidence>
<reference evidence="10 12" key="2">
    <citation type="submission" date="2019-07" db="EMBL/GenBank/DDBJ databases">
        <title>Tepidimonas ignava SPS-1037 draft genome.</title>
        <authorList>
            <person name="Da Costa M.S."/>
            <person name="Froufe H.J.C."/>
            <person name="Egas C."/>
            <person name="Albuquerque L."/>
        </authorList>
    </citation>
    <scope>NUCLEOTIDE SEQUENCE [LARGE SCALE GENOMIC DNA]</scope>
    <source>
        <strain evidence="10 12">SPS-1037</strain>
    </source>
</reference>
<reference evidence="9 11" key="1">
    <citation type="submission" date="2019-03" db="EMBL/GenBank/DDBJ databases">
        <title>Genomic Encyclopedia of Type Strains, Phase IV (KMG-IV): sequencing the most valuable type-strain genomes for metagenomic binning, comparative biology and taxonomic classification.</title>
        <authorList>
            <person name="Goeker M."/>
        </authorList>
    </citation>
    <scope>NUCLEOTIDE SEQUENCE [LARGE SCALE GENOMIC DNA]</scope>
    <source>
        <strain evidence="9 11">DSM 12034</strain>
    </source>
</reference>
<feature type="transmembrane region" description="Helical" evidence="7">
    <location>
        <begin position="262"/>
        <end position="281"/>
    </location>
</feature>
<keyword evidence="2" id="KW-0813">Transport</keyword>
<dbReference type="SUPFAM" id="SSF103473">
    <property type="entry name" value="MFS general substrate transporter"/>
    <property type="match status" value="1"/>
</dbReference>
<gene>
    <name evidence="10" type="primary">yajR_2</name>
    <name evidence="9" type="ORF">EDC36_105121</name>
    <name evidence="10" type="ORF">Tigna_02146</name>
</gene>
<dbReference type="EMBL" id="SMAH01000005">
    <property type="protein sequence ID" value="TCS98364.1"/>
    <property type="molecule type" value="Genomic_DNA"/>
</dbReference>
<feature type="transmembrane region" description="Helical" evidence="7">
    <location>
        <begin position="233"/>
        <end position="256"/>
    </location>
</feature>
<name>A0A4R3LIP8_9BURK</name>
<dbReference type="InterPro" id="IPR036259">
    <property type="entry name" value="MFS_trans_sf"/>
</dbReference>
<dbReference type="PROSITE" id="PS00216">
    <property type="entry name" value="SUGAR_TRANSPORT_1"/>
    <property type="match status" value="1"/>
</dbReference>
<evidence type="ECO:0000259" key="8">
    <source>
        <dbReference type="PROSITE" id="PS50850"/>
    </source>
</evidence>
<evidence type="ECO:0000313" key="11">
    <source>
        <dbReference type="Proteomes" id="UP000295536"/>
    </source>
</evidence>
<keyword evidence="3" id="KW-1003">Cell membrane</keyword>
<dbReference type="InterPro" id="IPR005829">
    <property type="entry name" value="Sugar_transporter_CS"/>
</dbReference>
<feature type="domain" description="Major facilitator superfamily (MFS) profile" evidence="8">
    <location>
        <begin position="27"/>
        <end position="405"/>
    </location>
</feature>
<feature type="transmembrane region" description="Helical" evidence="7">
    <location>
        <begin position="151"/>
        <end position="170"/>
    </location>
</feature>
<comment type="subcellular location">
    <subcellularLocation>
        <location evidence="1">Cell membrane</location>
        <topology evidence="1">Multi-pass membrane protein</topology>
    </subcellularLocation>
</comment>
<dbReference type="Proteomes" id="UP000295536">
    <property type="component" value="Unassembled WGS sequence"/>
</dbReference>
<evidence type="ECO:0000313" key="12">
    <source>
        <dbReference type="Proteomes" id="UP000315577"/>
    </source>
</evidence>
<dbReference type="Proteomes" id="UP000315577">
    <property type="component" value="Unassembled WGS sequence"/>
</dbReference>
<dbReference type="Pfam" id="PF07690">
    <property type="entry name" value="MFS_1"/>
    <property type="match status" value="1"/>
</dbReference>
<evidence type="ECO:0000256" key="2">
    <source>
        <dbReference type="ARBA" id="ARBA00022448"/>
    </source>
</evidence>
<evidence type="ECO:0000256" key="5">
    <source>
        <dbReference type="ARBA" id="ARBA00022989"/>
    </source>
</evidence>
<evidence type="ECO:0000256" key="7">
    <source>
        <dbReference type="SAM" id="Phobius"/>
    </source>
</evidence>
<evidence type="ECO:0000256" key="3">
    <source>
        <dbReference type="ARBA" id="ARBA00022475"/>
    </source>
</evidence>
<dbReference type="GO" id="GO:0022857">
    <property type="term" value="F:transmembrane transporter activity"/>
    <property type="evidence" value="ECO:0007669"/>
    <property type="project" value="InterPro"/>
</dbReference>
<evidence type="ECO:0000313" key="9">
    <source>
        <dbReference type="EMBL" id="TCS98364.1"/>
    </source>
</evidence>